<organism evidence="2 3">
    <name type="scientific">Romboutsia lituseburensis DSM 797</name>
    <dbReference type="NCBI Taxonomy" id="1121325"/>
    <lineage>
        <taxon>Bacteria</taxon>
        <taxon>Bacillati</taxon>
        <taxon>Bacillota</taxon>
        <taxon>Clostridia</taxon>
        <taxon>Peptostreptococcales</taxon>
        <taxon>Peptostreptococcaceae</taxon>
        <taxon>Romboutsia</taxon>
    </lineage>
</organism>
<dbReference type="EMBL" id="FNGW01000001">
    <property type="protein sequence ID" value="SDL26010.1"/>
    <property type="molecule type" value="Genomic_DNA"/>
</dbReference>
<keyword evidence="3" id="KW-1185">Reference proteome</keyword>
<feature type="transmembrane region" description="Helical" evidence="1">
    <location>
        <begin position="158"/>
        <end position="176"/>
    </location>
</feature>
<proteinExistence type="predicted"/>
<dbReference type="Proteomes" id="UP000199068">
    <property type="component" value="Unassembled WGS sequence"/>
</dbReference>
<dbReference type="RefSeq" id="WP_092722149.1">
    <property type="nucleotide sequence ID" value="NZ_FNGW01000001.1"/>
</dbReference>
<name>A0A1G9ILL3_9FIRM</name>
<evidence type="ECO:0000313" key="3">
    <source>
        <dbReference type="Proteomes" id="UP000199068"/>
    </source>
</evidence>
<sequence length="217" mass="25489">MDEKYIGVIIKNQDDKILLYKNNYYIKIKLQEDEDISLTIKNTLKKYINQESYRMVKYYDKAIKNEKSLINKDDNIKMYVVEVISYDEKLKFMKPQELLNHLKKSPSKTFYELIFVKYKPYKELAESLLAMVMIFLSTIMMISTKYLGVNNFMLKLPLILQLLLLVVIFVGVFKYLTPVLVKVFMRKNIDIRKSSTIKSITTVISIVMMMGVATGLI</sequence>
<gene>
    <name evidence="2" type="ORF">SAMN04515677_101297</name>
</gene>
<evidence type="ECO:0000313" key="2">
    <source>
        <dbReference type="EMBL" id="SDL26010.1"/>
    </source>
</evidence>
<evidence type="ECO:0000256" key="1">
    <source>
        <dbReference type="SAM" id="Phobius"/>
    </source>
</evidence>
<keyword evidence="1" id="KW-0472">Membrane</keyword>
<dbReference type="AlphaFoldDB" id="A0A1G9ILL3"/>
<feature type="transmembrane region" description="Helical" evidence="1">
    <location>
        <begin position="127"/>
        <end position="146"/>
    </location>
</feature>
<accession>A0A1G9ILL3</accession>
<keyword evidence="1" id="KW-1133">Transmembrane helix</keyword>
<keyword evidence="1" id="KW-0812">Transmembrane</keyword>
<protein>
    <submittedName>
        <fullName evidence="2">Uncharacterized protein</fullName>
    </submittedName>
</protein>
<feature type="transmembrane region" description="Helical" evidence="1">
    <location>
        <begin position="197"/>
        <end position="216"/>
    </location>
</feature>
<reference evidence="2 3" key="1">
    <citation type="submission" date="2016-10" db="EMBL/GenBank/DDBJ databases">
        <authorList>
            <person name="de Groot N.N."/>
        </authorList>
    </citation>
    <scope>NUCLEOTIDE SEQUENCE [LARGE SCALE GENOMIC DNA]</scope>
    <source>
        <strain evidence="2 3">DSM 797</strain>
    </source>
</reference>
<dbReference type="STRING" id="1121325.SAMN04515677_101297"/>